<dbReference type="GO" id="GO:0019432">
    <property type="term" value="P:triglyceride biosynthetic process"/>
    <property type="evidence" value="ECO:0007669"/>
    <property type="project" value="TreeGrafter"/>
</dbReference>
<proteinExistence type="inferred from homology"/>
<dbReference type="AlphaFoldDB" id="A0A507FLB2"/>
<evidence type="ECO:0000256" key="1">
    <source>
        <dbReference type="ARBA" id="ARBA00004477"/>
    </source>
</evidence>
<sequence length="519" mass="57435">MALTSLVAECPSCALGIVSMKSQGASNLRLVDQVASGESGKSSPFKEGEKCALNTIVSATKLPARGGERARVNLVKYYGETGLQKIALICGYLVKDSQTPLVSSSACQWTYKRCLAQHPRRSREAAAQLNSGSPSAAAIWGGASNPTTAKHFMNVPLTMPTLPSVTFPSMPEMPAMPALPAMPDLALPEAPKLVPLAVPFPRRRQTLAVAFWMWLLPLFLLAFGAMLYFSYITRSIALVYVIYQLQDNGQQTGARRQQWLRRLPFWVWFADFFPVTLRKESDLDPSHKFIFGYHPHGVISMGAFTSFATEARNVSQLLPGLNIRLLTLDVNFKVPLWRDLLLFLNVASADRKSIDHVLKGKPGNGVMLVLGGAAESMETFPGTNKLILKSRLGFIKIALQHGATLVPTFGFGENDIWDQVANPKGSPVRKFQEAVKRVATFSPLLFHGRSLLTYNYGIMPYRRPITVVTGVPIVCPKMDTITEADLLQYQKLYIEGVQSLYDKYKDELLPNRKEDLIIL</sequence>
<evidence type="ECO:0000256" key="2">
    <source>
        <dbReference type="ARBA" id="ARBA00004771"/>
    </source>
</evidence>
<evidence type="ECO:0000256" key="7">
    <source>
        <dbReference type="ARBA" id="ARBA00022679"/>
    </source>
</evidence>
<evidence type="ECO:0000256" key="3">
    <source>
        <dbReference type="ARBA" id="ARBA00005189"/>
    </source>
</evidence>
<evidence type="ECO:0000256" key="4">
    <source>
        <dbReference type="ARBA" id="ARBA00005420"/>
    </source>
</evidence>
<keyword evidence="18" id="KW-1185">Reference proteome</keyword>
<evidence type="ECO:0000256" key="15">
    <source>
        <dbReference type="ARBA" id="ARBA00048109"/>
    </source>
</evidence>
<dbReference type="GO" id="GO:0005789">
    <property type="term" value="C:endoplasmic reticulum membrane"/>
    <property type="evidence" value="ECO:0007669"/>
    <property type="project" value="UniProtKB-SubCell"/>
</dbReference>
<evidence type="ECO:0000256" key="9">
    <source>
        <dbReference type="ARBA" id="ARBA00022798"/>
    </source>
</evidence>
<keyword evidence="14" id="KW-0012">Acyltransferase</keyword>
<dbReference type="CDD" id="cd07987">
    <property type="entry name" value="LPLAT_MGAT-like"/>
    <property type="match status" value="1"/>
</dbReference>
<reference evidence="17 18" key="1">
    <citation type="journal article" date="2019" name="Sci. Rep.">
        <title>Comparative genomics of chytrid fungi reveal insights into the obligate biotrophic and pathogenic lifestyle of Synchytrium endobioticum.</title>
        <authorList>
            <person name="van de Vossenberg B.T.L.H."/>
            <person name="Warris S."/>
            <person name="Nguyen H.D.T."/>
            <person name="van Gent-Pelzer M.P.E."/>
            <person name="Joly D.L."/>
            <person name="van de Geest H.C."/>
            <person name="Bonants P.J.M."/>
            <person name="Smith D.S."/>
            <person name="Levesque C.A."/>
            <person name="van der Lee T.A.J."/>
        </authorList>
    </citation>
    <scope>NUCLEOTIDE SEQUENCE [LARGE SCALE GENOMIC DNA]</scope>
    <source>
        <strain evidence="17 18">CBS 675.73</strain>
    </source>
</reference>
<name>A0A507FLB2_9FUNG</name>
<dbReference type="Pfam" id="PF03982">
    <property type="entry name" value="DAGAT"/>
    <property type="match status" value="1"/>
</dbReference>
<comment type="caution">
    <text evidence="17">The sequence shown here is derived from an EMBL/GenBank/DDBJ whole genome shotgun (WGS) entry which is preliminary data.</text>
</comment>
<dbReference type="PANTHER" id="PTHR12317">
    <property type="entry name" value="DIACYLGLYCEROL O-ACYLTRANSFERASE"/>
    <property type="match status" value="1"/>
</dbReference>
<evidence type="ECO:0000256" key="16">
    <source>
        <dbReference type="SAM" id="Phobius"/>
    </source>
</evidence>
<dbReference type="EMBL" id="QEAP01000029">
    <property type="protein sequence ID" value="TPX77053.1"/>
    <property type="molecule type" value="Genomic_DNA"/>
</dbReference>
<dbReference type="STRING" id="246404.A0A507FLB2"/>
<keyword evidence="6" id="KW-0444">Lipid biosynthesis</keyword>
<gene>
    <name evidence="17" type="ORF">CcCBS67573_g01675</name>
</gene>
<dbReference type="GO" id="GO:0006071">
    <property type="term" value="P:glycerol metabolic process"/>
    <property type="evidence" value="ECO:0007669"/>
    <property type="project" value="UniProtKB-KW"/>
</dbReference>
<evidence type="ECO:0000256" key="11">
    <source>
        <dbReference type="ARBA" id="ARBA00022989"/>
    </source>
</evidence>
<protein>
    <recommendedName>
        <fullName evidence="5">diacylglycerol O-acyltransferase</fullName>
        <ecNumber evidence="5">2.3.1.20</ecNumber>
    </recommendedName>
</protein>
<comment type="pathway">
    <text evidence="3">Lipid metabolism.</text>
</comment>
<keyword evidence="12" id="KW-0443">Lipid metabolism</keyword>
<comment type="subcellular location">
    <subcellularLocation>
        <location evidence="1">Endoplasmic reticulum membrane</location>
        <topology evidence="1">Multi-pass membrane protein</topology>
    </subcellularLocation>
</comment>
<evidence type="ECO:0000256" key="6">
    <source>
        <dbReference type="ARBA" id="ARBA00022516"/>
    </source>
</evidence>
<dbReference type="OrthoDB" id="264532at2759"/>
<keyword evidence="10" id="KW-0256">Endoplasmic reticulum</keyword>
<organism evidence="17 18">
    <name type="scientific">Chytriomyces confervae</name>
    <dbReference type="NCBI Taxonomy" id="246404"/>
    <lineage>
        <taxon>Eukaryota</taxon>
        <taxon>Fungi</taxon>
        <taxon>Fungi incertae sedis</taxon>
        <taxon>Chytridiomycota</taxon>
        <taxon>Chytridiomycota incertae sedis</taxon>
        <taxon>Chytridiomycetes</taxon>
        <taxon>Chytridiales</taxon>
        <taxon>Chytriomycetaceae</taxon>
        <taxon>Chytriomyces</taxon>
    </lineage>
</organism>
<dbReference type="PANTHER" id="PTHR12317:SF0">
    <property type="entry name" value="ACYLTRANSFERASE"/>
    <property type="match status" value="1"/>
</dbReference>
<dbReference type="Proteomes" id="UP000320333">
    <property type="component" value="Unassembled WGS sequence"/>
</dbReference>
<keyword evidence="9" id="KW-0319">Glycerol metabolism</keyword>
<dbReference type="InterPro" id="IPR007130">
    <property type="entry name" value="DAGAT"/>
</dbReference>
<comment type="similarity">
    <text evidence="4">Belongs to the diacylglycerol acyltransferase family.</text>
</comment>
<dbReference type="GO" id="GO:0004144">
    <property type="term" value="F:diacylglycerol O-acyltransferase activity"/>
    <property type="evidence" value="ECO:0007669"/>
    <property type="project" value="UniProtKB-EC"/>
</dbReference>
<evidence type="ECO:0000256" key="12">
    <source>
        <dbReference type="ARBA" id="ARBA00023098"/>
    </source>
</evidence>
<keyword evidence="7" id="KW-0808">Transferase</keyword>
<evidence type="ECO:0000313" key="17">
    <source>
        <dbReference type="EMBL" id="TPX77053.1"/>
    </source>
</evidence>
<evidence type="ECO:0000256" key="10">
    <source>
        <dbReference type="ARBA" id="ARBA00022824"/>
    </source>
</evidence>
<keyword evidence="11 16" id="KW-1133">Transmembrane helix</keyword>
<evidence type="ECO:0000256" key="14">
    <source>
        <dbReference type="ARBA" id="ARBA00023315"/>
    </source>
</evidence>
<evidence type="ECO:0000313" key="18">
    <source>
        <dbReference type="Proteomes" id="UP000320333"/>
    </source>
</evidence>
<dbReference type="EC" id="2.3.1.20" evidence="5"/>
<comment type="pathway">
    <text evidence="2">Glycerolipid metabolism; triacylglycerol biosynthesis.</text>
</comment>
<comment type="catalytic activity">
    <reaction evidence="15">
        <text>an acyl-CoA + a 1,2-diacyl-sn-glycerol = a triacyl-sn-glycerol + CoA</text>
        <dbReference type="Rhea" id="RHEA:10868"/>
        <dbReference type="ChEBI" id="CHEBI:17815"/>
        <dbReference type="ChEBI" id="CHEBI:57287"/>
        <dbReference type="ChEBI" id="CHEBI:58342"/>
        <dbReference type="ChEBI" id="CHEBI:64615"/>
        <dbReference type="EC" id="2.3.1.20"/>
    </reaction>
</comment>
<evidence type="ECO:0000256" key="5">
    <source>
        <dbReference type="ARBA" id="ARBA00013244"/>
    </source>
</evidence>
<keyword evidence="8 16" id="KW-0812">Transmembrane</keyword>
<keyword evidence="13 16" id="KW-0472">Membrane</keyword>
<evidence type="ECO:0000256" key="8">
    <source>
        <dbReference type="ARBA" id="ARBA00022692"/>
    </source>
</evidence>
<evidence type="ECO:0000256" key="13">
    <source>
        <dbReference type="ARBA" id="ARBA00023136"/>
    </source>
</evidence>
<feature type="transmembrane region" description="Helical" evidence="16">
    <location>
        <begin position="209"/>
        <end position="231"/>
    </location>
</feature>
<accession>A0A507FLB2</accession>